<dbReference type="AlphaFoldDB" id="A0A507DTP0"/>
<dbReference type="InterPro" id="IPR050327">
    <property type="entry name" value="Proton-linked_MCT"/>
</dbReference>
<dbReference type="GO" id="GO:0022857">
    <property type="term" value="F:transmembrane transporter activity"/>
    <property type="evidence" value="ECO:0007669"/>
    <property type="project" value="InterPro"/>
</dbReference>
<comment type="subcellular location">
    <subcellularLocation>
        <location evidence="1">Membrane</location>
        <topology evidence="1">Multi-pass membrane protein</topology>
    </subcellularLocation>
</comment>
<comment type="caution">
    <text evidence="5">The sequence shown here is derived from an EMBL/GenBank/DDBJ whole genome shotgun (WGS) entry which is preliminary data.</text>
</comment>
<dbReference type="PROSITE" id="PS50850">
    <property type="entry name" value="MFS"/>
    <property type="match status" value="1"/>
</dbReference>
<dbReference type="InterPro" id="IPR011701">
    <property type="entry name" value="MFS"/>
</dbReference>
<feature type="transmembrane region" description="Helical" evidence="3">
    <location>
        <begin position="283"/>
        <end position="304"/>
    </location>
</feature>
<dbReference type="SUPFAM" id="SSF103473">
    <property type="entry name" value="MFS general substrate transporter"/>
    <property type="match status" value="1"/>
</dbReference>
<evidence type="ECO:0000256" key="1">
    <source>
        <dbReference type="ARBA" id="ARBA00004141"/>
    </source>
</evidence>
<accession>A0A507DTP0</accession>
<evidence type="ECO:0000256" key="2">
    <source>
        <dbReference type="ARBA" id="ARBA00006727"/>
    </source>
</evidence>
<feature type="domain" description="Major facilitator superfamily (MFS) profile" evidence="4">
    <location>
        <begin position="80"/>
        <end position="474"/>
    </location>
</feature>
<dbReference type="PANTHER" id="PTHR11360:SF284">
    <property type="entry name" value="EG:103B4.3 PROTEIN-RELATED"/>
    <property type="match status" value="1"/>
</dbReference>
<feature type="transmembrane region" description="Helical" evidence="3">
    <location>
        <begin position="374"/>
        <end position="401"/>
    </location>
</feature>
<proteinExistence type="inferred from homology"/>
<feature type="transmembrane region" description="Helical" evidence="3">
    <location>
        <begin position="174"/>
        <end position="197"/>
    </location>
</feature>
<dbReference type="PANTHER" id="PTHR11360">
    <property type="entry name" value="MONOCARBOXYLATE TRANSPORTER"/>
    <property type="match status" value="1"/>
</dbReference>
<feature type="transmembrane region" description="Helical" evidence="3">
    <location>
        <begin position="148"/>
        <end position="168"/>
    </location>
</feature>
<feature type="transmembrane region" description="Helical" evidence="3">
    <location>
        <begin position="80"/>
        <end position="98"/>
    </location>
</feature>
<feature type="transmembrane region" description="Helical" evidence="3">
    <location>
        <begin position="349"/>
        <end position="368"/>
    </location>
</feature>
<feature type="transmembrane region" description="Helical" evidence="3">
    <location>
        <begin position="241"/>
        <end position="263"/>
    </location>
</feature>
<sequence>MKTMTTTGKSTCKVVDVDALERDDVDFDAACAASVASVVVPAPMVPLDQKFDSTNSQVTISSDVDDGTALHLQPPPDGGYGWVCVLASFLVHVVTVGVQAEYGVFQQAYKQTPEFGNVSNLGIAFVGSVNAAMLGLGSIPSGRMADRYGYRLMLVIGGMIQMAGLLLASLAQTYWQLLLCNGFITGLGICIAYFPALSIIAQWFEKKRGVAIGIAVSGSGLGGLALAPLTRAMISSLGWRWALRITAFMAGLVILFAAAIMRVRYRAPKKLAGGASSVVRDPLFWRLYGLGLFCSMGYYVPFFFMPAFAANNGLSASTGALLIGLLNGASAVGRLAMGFSADILGPTNTLVACITISTLSVLAFWPFATTFPAMLAFVLLYGLAIGGFISLLPSVIAGFYIKTGHLATITGMIYSSMFVGNLSGTPIAGAMMDHFSTRDAAGNLDVNFIPVIYFTGGLAVIGTFFAISIRYTRPGGWRTRI</sequence>
<dbReference type="CDD" id="cd17352">
    <property type="entry name" value="MFS_MCT_SLC16"/>
    <property type="match status" value="1"/>
</dbReference>
<keyword evidence="3" id="KW-0472">Membrane</keyword>
<keyword evidence="3" id="KW-0812">Transmembrane</keyword>
<dbReference type="InterPro" id="IPR036259">
    <property type="entry name" value="MFS_trans_sf"/>
</dbReference>
<evidence type="ECO:0000259" key="4">
    <source>
        <dbReference type="PROSITE" id="PS50850"/>
    </source>
</evidence>
<feature type="transmembrane region" description="Helical" evidence="3">
    <location>
        <begin position="118"/>
        <end position="136"/>
    </location>
</feature>
<dbReference type="EMBL" id="QEAQ01000164">
    <property type="protein sequence ID" value="TPX54240.1"/>
    <property type="molecule type" value="Genomic_DNA"/>
</dbReference>
<comment type="similarity">
    <text evidence="2">Belongs to the major facilitator superfamily. Monocarboxylate porter (TC 2.A.1.13) family.</text>
</comment>
<feature type="transmembrane region" description="Helical" evidence="3">
    <location>
        <begin position="316"/>
        <end position="337"/>
    </location>
</feature>
<name>A0A507DTP0_9FUNG</name>
<dbReference type="GO" id="GO:0016020">
    <property type="term" value="C:membrane"/>
    <property type="evidence" value="ECO:0007669"/>
    <property type="project" value="UniProtKB-SubCell"/>
</dbReference>
<evidence type="ECO:0000313" key="5">
    <source>
        <dbReference type="EMBL" id="TPX54240.1"/>
    </source>
</evidence>
<feature type="transmembrane region" description="Helical" evidence="3">
    <location>
        <begin position="413"/>
        <end position="431"/>
    </location>
</feature>
<protein>
    <recommendedName>
        <fullName evidence="4">Major facilitator superfamily (MFS) profile domain-containing protein</fullName>
    </recommendedName>
</protein>
<feature type="transmembrane region" description="Helical" evidence="3">
    <location>
        <begin position="209"/>
        <end position="229"/>
    </location>
</feature>
<dbReference type="Pfam" id="PF07690">
    <property type="entry name" value="MFS_1"/>
    <property type="match status" value="1"/>
</dbReference>
<keyword evidence="3" id="KW-1133">Transmembrane helix</keyword>
<dbReference type="Gene3D" id="1.20.1250.20">
    <property type="entry name" value="MFS general substrate transporter like domains"/>
    <property type="match status" value="1"/>
</dbReference>
<reference evidence="5 6" key="1">
    <citation type="journal article" date="2019" name="Sci. Rep.">
        <title>Comparative genomics of chytrid fungi reveal insights into the obligate biotrophic and pathogenic lifestyle of Synchytrium endobioticum.</title>
        <authorList>
            <person name="van de Vossenberg B.T.L.H."/>
            <person name="Warris S."/>
            <person name="Nguyen H.D.T."/>
            <person name="van Gent-Pelzer M.P.E."/>
            <person name="Joly D.L."/>
            <person name="van de Geest H.C."/>
            <person name="Bonants P.J.M."/>
            <person name="Smith D.S."/>
            <person name="Levesque C.A."/>
            <person name="van der Lee T.A.J."/>
        </authorList>
    </citation>
    <scope>NUCLEOTIDE SEQUENCE [LARGE SCALE GENOMIC DNA]</scope>
    <source>
        <strain evidence="5 6">CBS 809.83</strain>
    </source>
</reference>
<dbReference type="InterPro" id="IPR020846">
    <property type="entry name" value="MFS_dom"/>
</dbReference>
<evidence type="ECO:0000256" key="3">
    <source>
        <dbReference type="SAM" id="Phobius"/>
    </source>
</evidence>
<evidence type="ECO:0000313" key="6">
    <source>
        <dbReference type="Proteomes" id="UP000318582"/>
    </source>
</evidence>
<keyword evidence="6" id="KW-1185">Reference proteome</keyword>
<organism evidence="5 6">
    <name type="scientific">Powellomyces hirtus</name>
    <dbReference type="NCBI Taxonomy" id="109895"/>
    <lineage>
        <taxon>Eukaryota</taxon>
        <taxon>Fungi</taxon>
        <taxon>Fungi incertae sedis</taxon>
        <taxon>Chytridiomycota</taxon>
        <taxon>Chytridiomycota incertae sedis</taxon>
        <taxon>Chytridiomycetes</taxon>
        <taxon>Spizellomycetales</taxon>
        <taxon>Powellomycetaceae</taxon>
        <taxon>Powellomyces</taxon>
    </lineage>
</organism>
<gene>
    <name evidence="5" type="ORF">PhCBS80983_g05996</name>
</gene>
<feature type="transmembrane region" description="Helical" evidence="3">
    <location>
        <begin position="451"/>
        <end position="471"/>
    </location>
</feature>
<dbReference type="Proteomes" id="UP000318582">
    <property type="component" value="Unassembled WGS sequence"/>
</dbReference>